<evidence type="ECO:0000256" key="1">
    <source>
        <dbReference type="SAM" id="Phobius"/>
    </source>
</evidence>
<protein>
    <submittedName>
        <fullName evidence="2">Uncharacterized protein</fullName>
    </submittedName>
</protein>
<organism evidence="2 3">
    <name type="scientific">Acinetobacter brisouii CIP 110357</name>
    <dbReference type="NCBI Taxonomy" id="1341683"/>
    <lineage>
        <taxon>Bacteria</taxon>
        <taxon>Pseudomonadati</taxon>
        <taxon>Pseudomonadota</taxon>
        <taxon>Gammaproteobacteria</taxon>
        <taxon>Moraxellales</taxon>
        <taxon>Moraxellaceae</taxon>
        <taxon>Acinetobacter</taxon>
    </lineage>
</organism>
<evidence type="ECO:0000313" key="2">
    <source>
        <dbReference type="EMBL" id="ESK51913.1"/>
    </source>
</evidence>
<sequence length="215" mass="23787">MAFKPRKNQNNNSGAAAIIGIVVTVVLAYNISGYIKNRHSNTLNSGSNISGQTNPETNNDLSKIQSLDQQRQLQEKNNAVPFEKKVMYFFSNQEPAVGKITFEAENYDVVFTVRDKATNKIAAVIQLPQNRTAELNVPLGDYSVNYALPNGGTWQGLENLWGTFTSFHDSNQDFLISRENTVNGYVIHNSGIKCCHQTVVASNRHISKSEFLGGS</sequence>
<keyword evidence="3" id="KW-1185">Reference proteome</keyword>
<accession>V2UBP8</accession>
<comment type="caution">
    <text evidence="2">The sequence shown here is derived from an EMBL/GenBank/DDBJ whole genome shotgun (WGS) entry which is preliminary data.</text>
</comment>
<dbReference type="OrthoDB" id="6690940at2"/>
<gene>
    <name evidence="2" type="ORF">P255_01008</name>
</gene>
<dbReference type="AlphaFoldDB" id="V2UBP8"/>
<reference evidence="2 3" key="1">
    <citation type="submission" date="2013-10" db="EMBL/GenBank/DDBJ databases">
        <title>The Genome Sequence of Acinetobacter brisouii CIP 110357.</title>
        <authorList>
            <consortium name="The Broad Institute Genomics Platform"/>
            <consortium name="The Broad Institute Genome Sequencing Center for Infectious Disease"/>
            <person name="Cerqueira G."/>
            <person name="Feldgarden M."/>
            <person name="Courvalin P."/>
            <person name="Grillot-Courvalin C."/>
            <person name="Clermont D."/>
            <person name="Rocha E."/>
            <person name="Yoon E.-J."/>
            <person name="Nemec A."/>
            <person name="Young S.K."/>
            <person name="Zeng Q."/>
            <person name="Gargeya S."/>
            <person name="Fitzgerald M."/>
            <person name="Abouelleil A."/>
            <person name="Alvarado L."/>
            <person name="Berlin A.M."/>
            <person name="Chapman S.B."/>
            <person name="Gainer-Dewar J."/>
            <person name="Goldberg J."/>
            <person name="Gnerre S."/>
            <person name="Griggs A."/>
            <person name="Gujja S."/>
            <person name="Hansen M."/>
            <person name="Howarth C."/>
            <person name="Imamovic A."/>
            <person name="Ireland A."/>
            <person name="Larimer J."/>
            <person name="McCowan C."/>
            <person name="Murphy C."/>
            <person name="Pearson M."/>
            <person name="Poon T.W."/>
            <person name="Priest M."/>
            <person name="Roberts A."/>
            <person name="Saif S."/>
            <person name="Shea T."/>
            <person name="Sykes S."/>
            <person name="Wortman J."/>
            <person name="Nusbaum C."/>
            <person name="Birren B."/>
        </authorList>
    </citation>
    <scope>NUCLEOTIDE SEQUENCE [LARGE SCALE GENOMIC DNA]</scope>
    <source>
        <strain evidence="2 3">CIP 110357</strain>
    </source>
</reference>
<keyword evidence="1" id="KW-0472">Membrane</keyword>
<name>V2UBP8_9GAMM</name>
<dbReference type="EMBL" id="AYEU01000004">
    <property type="protein sequence ID" value="ESK51913.1"/>
    <property type="molecule type" value="Genomic_DNA"/>
</dbReference>
<proteinExistence type="predicted"/>
<feature type="transmembrane region" description="Helical" evidence="1">
    <location>
        <begin position="12"/>
        <end position="31"/>
    </location>
</feature>
<evidence type="ECO:0000313" key="3">
    <source>
        <dbReference type="Proteomes" id="UP000018418"/>
    </source>
</evidence>
<dbReference type="PATRIC" id="fig|1341683.3.peg.997"/>
<dbReference type="Proteomes" id="UP000018418">
    <property type="component" value="Unassembled WGS sequence"/>
</dbReference>
<dbReference type="HOGENOM" id="CLU_1280888_0_0_6"/>
<dbReference type="RefSeq" id="WP_004901054.1">
    <property type="nucleotide sequence ID" value="NZ_BBTI01000008.1"/>
</dbReference>
<keyword evidence="1" id="KW-1133">Transmembrane helix</keyword>
<keyword evidence="1" id="KW-0812">Transmembrane</keyword>